<evidence type="ECO:0000313" key="1">
    <source>
        <dbReference type="EMBL" id="KAJ3548522.1"/>
    </source>
</evidence>
<accession>A0ACC1SXR2</accession>
<proteinExistence type="predicted"/>
<gene>
    <name evidence="1" type="ORF">NM688_g5290</name>
</gene>
<keyword evidence="2" id="KW-1185">Reference proteome</keyword>
<comment type="caution">
    <text evidence="1">The sequence shown here is derived from an EMBL/GenBank/DDBJ whole genome shotgun (WGS) entry which is preliminary data.</text>
</comment>
<protein>
    <submittedName>
        <fullName evidence="1">Uncharacterized protein</fullName>
    </submittedName>
</protein>
<name>A0ACC1SXR2_9APHY</name>
<reference evidence="1" key="1">
    <citation type="submission" date="2022-07" db="EMBL/GenBank/DDBJ databases">
        <title>Genome Sequence of Phlebia brevispora.</title>
        <authorList>
            <person name="Buettner E."/>
        </authorList>
    </citation>
    <scope>NUCLEOTIDE SEQUENCE</scope>
    <source>
        <strain evidence="1">MPL23</strain>
    </source>
</reference>
<dbReference type="Proteomes" id="UP001148662">
    <property type="component" value="Unassembled WGS sequence"/>
</dbReference>
<dbReference type="EMBL" id="JANHOG010000960">
    <property type="protein sequence ID" value="KAJ3548522.1"/>
    <property type="molecule type" value="Genomic_DNA"/>
</dbReference>
<evidence type="ECO:0000313" key="2">
    <source>
        <dbReference type="Proteomes" id="UP001148662"/>
    </source>
</evidence>
<organism evidence="1 2">
    <name type="scientific">Phlebia brevispora</name>
    <dbReference type="NCBI Taxonomy" id="194682"/>
    <lineage>
        <taxon>Eukaryota</taxon>
        <taxon>Fungi</taxon>
        <taxon>Dikarya</taxon>
        <taxon>Basidiomycota</taxon>
        <taxon>Agaricomycotina</taxon>
        <taxon>Agaricomycetes</taxon>
        <taxon>Polyporales</taxon>
        <taxon>Meruliaceae</taxon>
        <taxon>Phlebia</taxon>
    </lineage>
</organism>
<sequence>MEKIKERLTALRVEADNAVTRAEEAEAKNKKLEQQLLEKDQEITSLQHKIGVLEADLEKTETKLTETKATAQDAESSKTTNDALQRKIQLLEEELDAAEKHSKEVVEKLRQVDVKAEHYERHVQRLEQERDQWEKKYEEAQEKYRQSKAELDELVANMESL</sequence>